<keyword evidence="4" id="KW-1185">Reference proteome</keyword>
<dbReference type="GeneID" id="10508958"/>
<dbReference type="AlphaFoldDB" id="F0ZUD5"/>
<organism evidence="3 4">
    <name type="scientific">Dictyostelium purpureum</name>
    <name type="common">Slime mold</name>
    <dbReference type="NCBI Taxonomy" id="5786"/>
    <lineage>
        <taxon>Eukaryota</taxon>
        <taxon>Amoebozoa</taxon>
        <taxon>Evosea</taxon>
        <taxon>Eumycetozoa</taxon>
        <taxon>Dictyostelia</taxon>
        <taxon>Dictyosteliales</taxon>
        <taxon>Dictyosteliaceae</taxon>
        <taxon>Dictyostelium</taxon>
    </lineage>
</organism>
<dbReference type="KEGG" id="dpp:DICPUDRAFT_49599"/>
<dbReference type="SMART" id="SM00332">
    <property type="entry name" value="PP2Cc"/>
    <property type="match status" value="1"/>
</dbReference>
<dbReference type="SUPFAM" id="SSF81606">
    <property type="entry name" value="PP2C-like"/>
    <property type="match status" value="1"/>
</dbReference>
<evidence type="ECO:0000313" key="3">
    <source>
        <dbReference type="EMBL" id="EGC32458.1"/>
    </source>
</evidence>
<name>F0ZUD5_DICPU</name>
<evidence type="ECO:0000313" key="4">
    <source>
        <dbReference type="Proteomes" id="UP000001064"/>
    </source>
</evidence>
<dbReference type="FunCoup" id="F0ZUD5">
    <property type="interactions" value="743"/>
</dbReference>
<dbReference type="InterPro" id="IPR001932">
    <property type="entry name" value="PPM-type_phosphatase-like_dom"/>
</dbReference>
<dbReference type="InterPro" id="IPR036457">
    <property type="entry name" value="PPM-type-like_dom_sf"/>
</dbReference>
<evidence type="ECO:0000259" key="2">
    <source>
        <dbReference type="SMART" id="SM00332"/>
    </source>
</evidence>
<accession>F0ZUD5</accession>
<proteinExistence type="predicted"/>
<dbReference type="PANTHER" id="PTHR21586">
    <property type="entry name" value="TIPA"/>
    <property type="match status" value="1"/>
</dbReference>
<dbReference type="VEuPathDB" id="AmoebaDB:DICPUDRAFT_49599"/>
<dbReference type="Proteomes" id="UP000001064">
    <property type="component" value="Unassembled WGS sequence"/>
</dbReference>
<dbReference type="EMBL" id="GL871192">
    <property type="protein sequence ID" value="EGC32458.1"/>
    <property type="molecule type" value="Genomic_DNA"/>
</dbReference>
<protein>
    <recommendedName>
        <fullName evidence="2">PPM-type phosphatase domain-containing protein</fullName>
    </recommendedName>
</protein>
<gene>
    <name evidence="3" type="ORF">DICPUDRAFT_49599</name>
</gene>
<dbReference type="eggNOG" id="ENOG502SQPU">
    <property type="taxonomic scope" value="Eukaryota"/>
</dbReference>
<dbReference type="InterPro" id="IPR053287">
    <property type="entry name" value="PP2C-like_domain"/>
</dbReference>
<feature type="compositionally biased region" description="Low complexity" evidence="1">
    <location>
        <begin position="160"/>
        <end position="198"/>
    </location>
</feature>
<dbReference type="PANTHER" id="PTHR21586:SF2">
    <property type="entry name" value="PROTEIN PHOSPHATASE 2C-RELATED PROTEIN"/>
    <property type="match status" value="1"/>
</dbReference>
<dbReference type="OMA" id="WMREEEL"/>
<dbReference type="Gene3D" id="3.60.40.10">
    <property type="entry name" value="PPM-type phosphatase domain"/>
    <property type="match status" value="1"/>
</dbReference>
<dbReference type="InParanoid" id="F0ZUD5"/>
<feature type="domain" description="PPM-type phosphatase" evidence="2">
    <location>
        <begin position="228"/>
        <end position="525"/>
    </location>
</feature>
<sequence length="584" mass="65473">MSKELAAQEKSEKDTSRELLGEIQYLERLLQDLIIQRNNKTRRQVVSNEDRELTREGERDTNDAEWMREEELLKTIILNKKAEFRDKFDKGKVVQKQPALLKTGAILSIFPGITEDVYCNPLPLVHIDINCNNNSCNCTNSNNNNCENSQKENVNSLEINNNSDNTENNNPNVDNSNNNSLNNNNNNSNNNINNENNKNSFDNNEPTCIISTISGPKPDLPEDIVVYKNLICAKSGSSYPKHFTGRRIGDPICDRFKAIVYKEKLLVTLADGCNWGRLPYEAATKATDGFLSFLVENHHEINTIRKAGSFLLAAMTAAHKAIIAGKQEVFESGTTTLIGGILAKVKPVENTSGISNAQVNHQGGSSNINGHFSDPHQNNATNVNHSSVFIGVTLGDCKAFHYSKKDHQFIDITKGNRQNVSDARDPGGRLGPYIRQGEPDLRNLSVFYRFCDEDDLILLLSDGVHDNLDPQQLGIKPTDLGIDSESWDKAGQEFPIESEKAKNDYRQKWLNDHFCSSSNTTEDLIPQNISDSLLRHCLVTTQSSRDFMETNTSKKLPSDYTLYPGKMDHNTCLVLKVSNQYDQE</sequence>
<evidence type="ECO:0000256" key="1">
    <source>
        <dbReference type="SAM" id="MobiDB-lite"/>
    </source>
</evidence>
<dbReference type="OrthoDB" id="2556847at2759"/>
<dbReference type="RefSeq" id="XP_003291030.1">
    <property type="nucleotide sequence ID" value="XM_003290982.1"/>
</dbReference>
<feature type="region of interest" description="Disordered" evidence="1">
    <location>
        <begin position="158"/>
        <end position="198"/>
    </location>
</feature>
<reference evidence="4" key="1">
    <citation type="journal article" date="2011" name="Genome Biol.">
        <title>Comparative genomics of the social amoebae Dictyostelium discoideum and Dictyostelium purpureum.</title>
        <authorList>
            <consortium name="US DOE Joint Genome Institute (JGI-PGF)"/>
            <person name="Sucgang R."/>
            <person name="Kuo A."/>
            <person name="Tian X."/>
            <person name="Salerno W."/>
            <person name="Parikh A."/>
            <person name="Feasley C.L."/>
            <person name="Dalin E."/>
            <person name="Tu H."/>
            <person name="Huang E."/>
            <person name="Barry K."/>
            <person name="Lindquist E."/>
            <person name="Shapiro H."/>
            <person name="Bruce D."/>
            <person name="Schmutz J."/>
            <person name="Salamov A."/>
            <person name="Fey P."/>
            <person name="Gaudet P."/>
            <person name="Anjard C."/>
            <person name="Babu M.M."/>
            <person name="Basu S."/>
            <person name="Bushmanova Y."/>
            <person name="van der Wel H."/>
            <person name="Katoh-Kurasawa M."/>
            <person name="Dinh C."/>
            <person name="Coutinho P.M."/>
            <person name="Saito T."/>
            <person name="Elias M."/>
            <person name="Schaap P."/>
            <person name="Kay R.R."/>
            <person name="Henrissat B."/>
            <person name="Eichinger L."/>
            <person name="Rivero F."/>
            <person name="Putnam N.H."/>
            <person name="West C.M."/>
            <person name="Loomis W.F."/>
            <person name="Chisholm R.L."/>
            <person name="Shaulsky G."/>
            <person name="Strassmann J.E."/>
            <person name="Queller D.C."/>
            <person name="Kuspa A."/>
            <person name="Grigoriev I.V."/>
        </authorList>
    </citation>
    <scope>NUCLEOTIDE SEQUENCE [LARGE SCALE GENOMIC DNA]</scope>
    <source>
        <strain evidence="4">QSDP1</strain>
    </source>
</reference>